<dbReference type="GO" id="GO:0051301">
    <property type="term" value="P:cell division"/>
    <property type="evidence" value="ECO:0007669"/>
    <property type="project" value="UniProtKB-KW"/>
</dbReference>
<dbReference type="PANTHER" id="PTHR34298">
    <property type="entry name" value="SEGREGATION AND CONDENSATION PROTEIN B"/>
    <property type="match status" value="1"/>
</dbReference>
<organism evidence="6 7">
    <name type="scientific">Pisciglobus halotolerans</name>
    <dbReference type="NCBI Taxonomy" id="745365"/>
    <lineage>
        <taxon>Bacteria</taxon>
        <taxon>Bacillati</taxon>
        <taxon>Bacillota</taxon>
        <taxon>Bacilli</taxon>
        <taxon>Lactobacillales</taxon>
        <taxon>Carnobacteriaceae</taxon>
    </lineage>
</organism>
<dbReference type="PANTHER" id="PTHR34298:SF2">
    <property type="entry name" value="SEGREGATION AND CONDENSATION PROTEIN B"/>
    <property type="match status" value="1"/>
</dbReference>
<comment type="function">
    <text evidence="5">Participates in chromosomal partition during cell division. May act via the formation of a condensin-like complex containing Smc and ScpA that pull DNA away from mid-cell into both cell halves.</text>
</comment>
<keyword evidence="2 5" id="KW-0132">Cell division</keyword>
<dbReference type="InterPro" id="IPR036388">
    <property type="entry name" value="WH-like_DNA-bd_sf"/>
</dbReference>
<evidence type="ECO:0000256" key="3">
    <source>
        <dbReference type="ARBA" id="ARBA00022829"/>
    </source>
</evidence>
<dbReference type="OrthoDB" id="9806226at2"/>
<dbReference type="NCBIfam" id="TIGR00281">
    <property type="entry name" value="SMC-Scp complex subunit ScpB"/>
    <property type="match status" value="1"/>
</dbReference>
<dbReference type="EMBL" id="FOQE01000018">
    <property type="protein sequence ID" value="SFH73929.1"/>
    <property type="molecule type" value="Genomic_DNA"/>
</dbReference>
<dbReference type="Proteomes" id="UP000198668">
    <property type="component" value="Unassembled WGS sequence"/>
</dbReference>
<dbReference type="Pfam" id="PF04079">
    <property type="entry name" value="SMC_ScpB"/>
    <property type="match status" value="1"/>
</dbReference>
<protein>
    <recommendedName>
        <fullName evidence="5">Segregation and condensation protein B</fullName>
    </recommendedName>
</protein>
<dbReference type="SUPFAM" id="SSF46785">
    <property type="entry name" value="Winged helix' DNA-binding domain"/>
    <property type="match status" value="2"/>
</dbReference>
<keyword evidence="3 5" id="KW-0159">Chromosome partition</keyword>
<dbReference type="GO" id="GO:0051304">
    <property type="term" value="P:chromosome separation"/>
    <property type="evidence" value="ECO:0007669"/>
    <property type="project" value="InterPro"/>
</dbReference>
<evidence type="ECO:0000313" key="7">
    <source>
        <dbReference type="Proteomes" id="UP000198668"/>
    </source>
</evidence>
<name>A0A1I3CI69_9LACT</name>
<dbReference type="InterPro" id="IPR005234">
    <property type="entry name" value="ScpB_csome_segregation"/>
</dbReference>
<keyword evidence="1 5" id="KW-0963">Cytoplasm</keyword>
<dbReference type="RefSeq" id="WP_047391504.1">
    <property type="nucleotide sequence ID" value="NZ_FOQE01000018.1"/>
</dbReference>
<accession>A0A1I3CI69</accession>
<evidence type="ECO:0000256" key="4">
    <source>
        <dbReference type="ARBA" id="ARBA00023306"/>
    </source>
</evidence>
<evidence type="ECO:0000256" key="2">
    <source>
        <dbReference type="ARBA" id="ARBA00022618"/>
    </source>
</evidence>
<gene>
    <name evidence="5" type="primary">scpB</name>
    <name evidence="6" type="ORF">SAMN04489868_11829</name>
</gene>
<sequence>MEEAAIEALLFVAGDEGLTLEEIASLLDISTQSAFAQLMSLQQMYASSKRGLMLLEAGEKYELATKKDFSEIVKKYASSPFATSLSQAALENLAIIAYKQPLTRLEIDEIRGVHSGASLQKLVLRGLIEEKGRMEAPGRPILYGTTQYFMDYFGLKTLSDLPDIKDLEQTDEEESEADLFFERFKGQFADSIEEEQEEL</sequence>
<evidence type="ECO:0000256" key="5">
    <source>
        <dbReference type="HAMAP-Rule" id="MF_01804"/>
    </source>
</evidence>
<comment type="similarity">
    <text evidence="5">Belongs to the ScpB family.</text>
</comment>
<evidence type="ECO:0000313" key="6">
    <source>
        <dbReference type="EMBL" id="SFH73929.1"/>
    </source>
</evidence>
<keyword evidence="4 5" id="KW-0131">Cell cycle</keyword>
<dbReference type="GO" id="GO:0006260">
    <property type="term" value="P:DNA replication"/>
    <property type="evidence" value="ECO:0007669"/>
    <property type="project" value="UniProtKB-UniRule"/>
</dbReference>
<dbReference type="AlphaFoldDB" id="A0A1I3CI69"/>
<keyword evidence="7" id="KW-1185">Reference proteome</keyword>
<dbReference type="HAMAP" id="MF_01804">
    <property type="entry name" value="ScpB"/>
    <property type="match status" value="1"/>
</dbReference>
<dbReference type="PIRSF" id="PIRSF019345">
    <property type="entry name" value="ScpB"/>
    <property type="match status" value="1"/>
</dbReference>
<evidence type="ECO:0000256" key="1">
    <source>
        <dbReference type="ARBA" id="ARBA00022490"/>
    </source>
</evidence>
<dbReference type="Gene3D" id="1.10.10.10">
    <property type="entry name" value="Winged helix-like DNA-binding domain superfamily/Winged helix DNA-binding domain"/>
    <property type="match status" value="2"/>
</dbReference>
<dbReference type="GO" id="GO:0005737">
    <property type="term" value="C:cytoplasm"/>
    <property type="evidence" value="ECO:0007669"/>
    <property type="project" value="UniProtKB-SubCell"/>
</dbReference>
<proteinExistence type="inferred from homology"/>
<comment type="subcellular location">
    <subcellularLocation>
        <location evidence="5">Cytoplasm</location>
    </subcellularLocation>
    <text evidence="5">Associated with two foci at the outer edges of the nucleoid region in young cells, and at four foci within both cell halves in older cells.</text>
</comment>
<reference evidence="6 7" key="1">
    <citation type="submission" date="2016-10" db="EMBL/GenBank/DDBJ databases">
        <authorList>
            <person name="de Groot N.N."/>
        </authorList>
    </citation>
    <scope>NUCLEOTIDE SEQUENCE [LARGE SCALE GENOMIC DNA]</scope>
    <source>
        <strain evidence="6 7">DSM 27630</strain>
    </source>
</reference>
<dbReference type="InterPro" id="IPR036390">
    <property type="entry name" value="WH_DNA-bd_sf"/>
</dbReference>
<comment type="subunit">
    <text evidence="5">Homodimer. Homodimerization may be required to stabilize the binding of ScpA to the Smc head domains. Component of a cohesin-like complex composed of ScpA, ScpB and the Smc homodimer, in which ScpA and ScpB bind to the head domain of Smc. The presence of the three proteins is required for the association of the complex with DNA.</text>
</comment>